<sequence length="117" mass="13221">MANLPSHKTLDTWGIKYYEVHSEREPCVSGSFQLPGLGTSIGMYHFENIAACRSIRGLESTTLKKYTCQARFYRGMQNIFSLLLVSFILAVLLSGHIIIIFTFSKIHQTTDQSGHCF</sequence>
<dbReference type="AlphaFoldDB" id="A0AAV4NJ20"/>
<gene>
    <name evidence="2" type="ORF">CEXT_812771</name>
</gene>
<feature type="transmembrane region" description="Helical" evidence="1">
    <location>
        <begin position="79"/>
        <end position="103"/>
    </location>
</feature>
<protein>
    <submittedName>
        <fullName evidence="2">Uncharacterized protein</fullName>
    </submittedName>
</protein>
<dbReference type="Proteomes" id="UP001054945">
    <property type="component" value="Unassembled WGS sequence"/>
</dbReference>
<accession>A0AAV4NJ20</accession>
<reference evidence="2 3" key="1">
    <citation type="submission" date="2021-06" db="EMBL/GenBank/DDBJ databases">
        <title>Caerostris extrusa draft genome.</title>
        <authorList>
            <person name="Kono N."/>
            <person name="Arakawa K."/>
        </authorList>
    </citation>
    <scope>NUCLEOTIDE SEQUENCE [LARGE SCALE GENOMIC DNA]</scope>
</reference>
<keyword evidence="3" id="KW-1185">Reference proteome</keyword>
<evidence type="ECO:0000313" key="2">
    <source>
        <dbReference type="EMBL" id="GIX83946.1"/>
    </source>
</evidence>
<proteinExistence type="predicted"/>
<evidence type="ECO:0000256" key="1">
    <source>
        <dbReference type="SAM" id="Phobius"/>
    </source>
</evidence>
<keyword evidence="1" id="KW-0472">Membrane</keyword>
<keyword evidence="1" id="KW-0812">Transmembrane</keyword>
<keyword evidence="1" id="KW-1133">Transmembrane helix</keyword>
<organism evidence="2 3">
    <name type="scientific">Caerostris extrusa</name>
    <name type="common">Bark spider</name>
    <name type="synonym">Caerostris bankana</name>
    <dbReference type="NCBI Taxonomy" id="172846"/>
    <lineage>
        <taxon>Eukaryota</taxon>
        <taxon>Metazoa</taxon>
        <taxon>Ecdysozoa</taxon>
        <taxon>Arthropoda</taxon>
        <taxon>Chelicerata</taxon>
        <taxon>Arachnida</taxon>
        <taxon>Araneae</taxon>
        <taxon>Araneomorphae</taxon>
        <taxon>Entelegynae</taxon>
        <taxon>Araneoidea</taxon>
        <taxon>Araneidae</taxon>
        <taxon>Caerostris</taxon>
    </lineage>
</organism>
<comment type="caution">
    <text evidence="2">The sequence shown here is derived from an EMBL/GenBank/DDBJ whole genome shotgun (WGS) entry which is preliminary data.</text>
</comment>
<dbReference type="EMBL" id="BPLR01020915">
    <property type="protein sequence ID" value="GIX83946.1"/>
    <property type="molecule type" value="Genomic_DNA"/>
</dbReference>
<evidence type="ECO:0000313" key="3">
    <source>
        <dbReference type="Proteomes" id="UP001054945"/>
    </source>
</evidence>
<name>A0AAV4NJ20_CAEEX</name>